<proteinExistence type="predicted"/>
<name>A0AA38XBA9_9EURO</name>
<organism evidence="2 3">
    <name type="scientific">Cladophialophora chaetospira</name>
    <dbReference type="NCBI Taxonomy" id="386627"/>
    <lineage>
        <taxon>Eukaryota</taxon>
        <taxon>Fungi</taxon>
        <taxon>Dikarya</taxon>
        <taxon>Ascomycota</taxon>
        <taxon>Pezizomycotina</taxon>
        <taxon>Eurotiomycetes</taxon>
        <taxon>Chaetothyriomycetidae</taxon>
        <taxon>Chaetothyriales</taxon>
        <taxon>Herpotrichiellaceae</taxon>
        <taxon>Cladophialophora</taxon>
    </lineage>
</organism>
<reference evidence="2" key="1">
    <citation type="submission" date="2022-10" db="EMBL/GenBank/DDBJ databases">
        <title>Culturing micro-colonial fungi from biological soil crusts in the Mojave desert and describing Neophaeococcomyces mojavensis, and introducing the new genera and species Taxawa tesnikishii.</title>
        <authorList>
            <person name="Kurbessoian T."/>
            <person name="Stajich J.E."/>
        </authorList>
    </citation>
    <scope>NUCLEOTIDE SEQUENCE</scope>
    <source>
        <strain evidence="2">TK_41</strain>
    </source>
</reference>
<feature type="compositionally biased region" description="Polar residues" evidence="1">
    <location>
        <begin position="79"/>
        <end position="93"/>
    </location>
</feature>
<gene>
    <name evidence="2" type="ORF">H2200_004983</name>
</gene>
<feature type="region of interest" description="Disordered" evidence="1">
    <location>
        <begin position="395"/>
        <end position="417"/>
    </location>
</feature>
<comment type="caution">
    <text evidence="2">The sequence shown here is derived from an EMBL/GenBank/DDBJ whole genome shotgun (WGS) entry which is preliminary data.</text>
</comment>
<evidence type="ECO:0000313" key="3">
    <source>
        <dbReference type="Proteomes" id="UP001172673"/>
    </source>
</evidence>
<keyword evidence="3" id="KW-1185">Reference proteome</keyword>
<evidence type="ECO:0000313" key="2">
    <source>
        <dbReference type="EMBL" id="KAJ9610206.1"/>
    </source>
</evidence>
<dbReference type="PANTHER" id="PTHR38887">
    <property type="entry name" value="CHROMOSOME 21, WHOLE GENOME SHOTGUN SEQUENCE"/>
    <property type="match status" value="1"/>
</dbReference>
<accession>A0AA38XBA9</accession>
<feature type="compositionally biased region" description="Basic residues" evidence="1">
    <location>
        <begin position="1"/>
        <end position="12"/>
    </location>
</feature>
<dbReference type="PANTHER" id="PTHR38887:SF1">
    <property type="entry name" value="RAS MODIFICATION PROTEIN ERF4"/>
    <property type="match status" value="1"/>
</dbReference>
<dbReference type="EMBL" id="JAPDRK010000007">
    <property type="protein sequence ID" value="KAJ9610206.1"/>
    <property type="molecule type" value="Genomic_DNA"/>
</dbReference>
<dbReference type="InterPro" id="IPR053221">
    <property type="entry name" value="Burnettramic_acid_biosynth"/>
</dbReference>
<dbReference type="AlphaFoldDB" id="A0AA38XBA9"/>
<feature type="region of interest" description="Disordered" evidence="1">
    <location>
        <begin position="69"/>
        <end position="101"/>
    </location>
</feature>
<feature type="region of interest" description="Disordered" evidence="1">
    <location>
        <begin position="1"/>
        <end position="30"/>
    </location>
</feature>
<sequence length="435" mass="48300">MKPAVWKRRNAKSHPSLPNGESLPSSKPAHFYDTMEYEVCPTPQARVRDERDRQRLSGSYCTSQATQYEVEGPQAHDPWSQSMSIHSQHQTTLSREEDGSKVWRDPAQLEPTAGPYLQDEDDKAVLAAVQRFAQAAAPPPYEILFPLNKPVAIPQLTQSKTTNFMAPPGSGASGYARIYSPTLMQHGISEAEFLTFIDGLNVVCTTSQKLQALSLANTVLGFDPTGSAQIISMAAGVGMQAMQQKIFDRRAAVYLDRANTDFFRPRGLRIQKCSLDELRRIAQIPANAPLRIPLDATSICASVAENLARALQPWLAPLKFDMLPIATPGSANTLQKLNNFQAKHLNKQLERDLIGHRLKELSRNPESLNSEEVSSIAASVRASGGRTMGWQAKRFEKKMAKNAERSRSREPRVDKKEEKAVLRTNFLVITPLIGR</sequence>
<evidence type="ECO:0000256" key="1">
    <source>
        <dbReference type="SAM" id="MobiDB-lite"/>
    </source>
</evidence>
<protein>
    <submittedName>
        <fullName evidence="2">Uncharacterized protein</fullName>
    </submittedName>
</protein>
<dbReference type="Proteomes" id="UP001172673">
    <property type="component" value="Unassembled WGS sequence"/>
</dbReference>